<organism evidence="5">
    <name type="scientific">bioreactor metagenome</name>
    <dbReference type="NCBI Taxonomy" id="1076179"/>
    <lineage>
        <taxon>unclassified sequences</taxon>
        <taxon>metagenomes</taxon>
        <taxon>ecological metagenomes</taxon>
    </lineage>
</organism>
<evidence type="ECO:0000256" key="1">
    <source>
        <dbReference type="ARBA" id="ARBA00023015"/>
    </source>
</evidence>
<name>A0A644VW68_9ZZZZ</name>
<feature type="domain" description="HTH gntR-type" evidence="4">
    <location>
        <begin position="31"/>
        <end position="99"/>
    </location>
</feature>
<reference evidence="5" key="1">
    <citation type="submission" date="2019-08" db="EMBL/GenBank/DDBJ databases">
        <authorList>
            <person name="Kucharzyk K."/>
            <person name="Murdoch R.W."/>
            <person name="Higgins S."/>
            <person name="Loffler F."/>
        </authorList>
    </citation>
    <scope>NUCLEOTIDE SEQUENCE</scope>
</reference>
<dbReference type="Gene3D" id="1.20.120.530">
    <property type="entry name" value="GntR ligand-binding domain-like"/>
    <property type="match status" value="1"/>
</dbReference>
<keyword evidence="1" id="KW-0805">Transcription regulation</keyword>
<evidence type="ECO:0000259" key="4">
    <source>
        <dbReference type="PROSITE" id="PS50949"/>
    </source>
</evidence>
<evidence type="ECO:0000256" key="3">
    <source>
        <dbReference type="ARBA" id="ARBA00023163"/>
    </source>
</evidence>
<dbReference type="Gene3D" id="1.10.10.10">
    <property type="entry name" value="Winged helix-like DNA-binding domain superfamily/Winged helix DNA-binding domain"/>
    <property type="match status" value="1"/>
</dbReference>
<dbReference type="SUPFAM" id="SSF48008">
    <property type="entry name" value="GntR ligand-binding domain-like"/>
    <property type="match status" value="1"/>
</dbReference>
<comment type="caution">
    <text evidence="5">The sequence shown here is derived from an EMBL/GenBank/DDBJ whole genome shotgun (WGS) entry which is preliminary data.</text>
</comment>
<dbReference type="SMART" id="SM00895">
    <property type="entry name" value="FCD"/>
    <property type="match status" value="1"/>
</dbReference>
<dbReference type="PRINTS" id="PR00035">
    <property type="entry name" value="HTHGNTR"/>
</dbReference>
<dbReference type="PROSITE" id="PS50949">
    <property type="entry name" value="HTH_GNTR"/>
    <property type="match status" value="1"/>
</dbReference>
<dbReference type="SMART" id="SM00345">
    <property type="entry name" value="HTH_GNTR"/>
    <property type="match status" value="1"/>
</dbReference>
<evidence type="ECO:0000313" key="5">
    <source>
        <dbReference type="EMBL" id="MPL95651.1"/>
    </source>
</evidence>
<protein>
    <submittedName>
        <fullName evidence="5">Glc operon transcriptional activator</fullName>
    </submittedName>
</protein>
<accession>A0A644VW68</accession>
<dbReference type="GO" id="GO:0003677">
    <property type="term" value="F:DNA binding"/>
    <property type="evidence" value="ECO:0007669"/>
    <property type="project" value="UniProtKB-KW"/>
</dbReference>
<dbReference type="PANTHER" id="PTHR43537">
    <property type="entry name" value="TRANSCRIPTIONAL REGULATOR, GNTR FAMILY"/>
    <property type="match status" value="1"/>
</dbReference>
<dbReference type="InterPro" id="IPR036390">
    <property type="entry name" value="WH_DNA-bd_sf"/>
</dbReference>
<dbReference type="GO" id="GO:0003700">
    <property type="term" value="F:DNA-binding transcription factor activity"/>
    <property type="evidence" value="ECO:0007669"/>
    <property type="project" value="InterPro"/>
</dbReference>
<dbReference type="InterPro" id="IPR036388">
    <property type="entry name" value="WH-like_DNA-bd_sf"/>
</dbReference>
<dbReference type="CDD" id="cd07377">
    <property type="entry name" value="WHTH_GntR"/>
    <property type="match status" value="1"/>
</dbReference>
<dbReference type="EMBL" id="VSSQ01000476">
    <property type="protein sequence ID" value="MPL95651.1"/>
    <property type="molecule type" value="Genomic_DNA"/>
</dbReference>
<proteinExistence type="predicted"/>
<evidence type="ECO:0000256" key="2">
    <source>
        <dbReference type="ARBA" id="ARBA00023125"/>
    </source>
</evidence>
<dbReference type="AlphaFoldDB" id="A0A644VW68"/>
<dbReference type="PANTHER" id="PTHR43537:SF5">
    <property type="entry name" value="UXU OPERON TRANSCRIPTIONAL REGULATOR"/>
    <property type="match status" value="1"/>
</dbReference>
<keyword evidence="2" id="KW-0238">DNA-binding</keyword>
<dbReference type="InterPro" id="IPR000524">
    <property type="entry name" value="Tscrpt_reg_HTH_GntR"/>
</dbReference>
<dbReference type="InterPro" id="IPR011711">
    <property type="entry name" value="GntR_C"/>
</dbReference>
<keyword evidence="3" id="KW-0804">Transcription</keyword>
<gene>
    <name evidence="5" type="primary">glcC_2</name>
    <name evidence="5" type="ORF">SDC9_41823</name>
</gene>
<dbReference type="Pfam" id="PF07729">
    <property type="entry name" value="FCD"/>
    <property type="match status" value="1"/>
</dbReference>
<dbReference type="SUPFAM" id="SSF46785">
    <property type="entry name" value="Winged helix' DNA-binding domain"/>
    <property type="match status" value="1"/>
</dbReference>
<dbReference type="Pfam" id="PF00392">
    <property type="entry name" value="GntR"/>
    <property type="match status" value="1"/>
</dbReference>
<dbReference type="InterPro" id="IPR008920">
    <property type="entry name" value="TF_FadR/GntR_C"/>
</dbReference>
<sequence length="257" mass="29250">MNKVDYAVSYHIPMCPLHCEEKPMENGRGKTKIYDQVVETVKKMIADGTLPQGSPLPPERQLIEELNVSRSSLREGFRILEMMGFIESIPGKGRFVRRSRGEGGSSGKVPLQDEAILELVEARLVLEPAIAVEAAKHASPSDLTRIRRILTKTGKDVESLEHRAQCDYDFHLVLAESTHNFIFVNIVKTTFNLIMATHERIYALLDDKEIFLREHEDVYDAIVVRDLDRVTRLMTAHVQRVYRTLQNGIALEGIREI</sequence>